<feature type="domain" description="FAD dependent oxidoreductase" evidence="1">
    <location>
        <begin position="47"/>
        <end position="414"/>
    </location>
</feature>
<name>A0A9P5H2P9_9HYPO</name>
<dbReference type="SUPFAM" id="SSF51905">
    <property type="entry name" value="FAD/NAD(P)-binding domain"/>
    <property type="match status" value="1"/>
</dbReference>
<evidence type="ECO:0000313" key="3">
    <source>
        <dbReference type="Proteomes" id="UP000722485"/>
    </source>
</evidence>
<keyword evidence="3" id="KW-1185">Reference proteome</keyword>
<dbReference type="Pfam" id="PF01266">
    <property type="entry name" value="DAO"/>
    <property type="match status" value="1"/>
</dbReference>
<comment type="caution">
    <text evidence="2">The sequence shown here is derived from an EMBL/GenBank/DDBJ whole genome shotgun (WGS) entry which is preliminary data.</text>
</comment>
<dbReference type="AlphaFoldDB" id="A0A9P5H2P9"/>
<reference evidence="2" key="1">
    <citation type="submission" date="2020-03" db="EMBL/GenBank/DDBJ databases">
        <title>Draft Genome Sequence of Cylindrodendrum hubeiense.</title>
        <authorList>
            <person name="Buettner E."/>
            <person name="Kellner H."/>
        </authorList>
    </citation>
    <scope>NUCLEOTIDE SEQUENCE</scope>
    <source>
        <strain evidence="2">IHI 201604</strain>
    </source>
</reference>
<dbReference type="Gene3D" id="3.50.50.60">
    <property type="entry name" value="FAD/NAD(P)-binding domain"/>
    <property type="match status" value="1"/>
</dbReference>
<dbReference type="Proteomes" id="UP000722485">
    <property type="component" value="Unassembled WGS sequence"/>
</dbReference>
<dbReference type="EMBL" id="JAANBB010000291">
    <property type="protein sequence ID" value="KAF7544677.1"/>
    <property type="molecule type" value="Genomic_DNA"/>
</dbReference>
<dbReference type="InterPro" id="IPR006076">
    <property type="entry name" value="FAD-dep_OxRdtase"/>
</dbReference>
<proteinExistence type="predicted"/>
<protein>
    <recommendedName>
        <fullName evidence="1">FAD dependent oxidoreductase domain-containing protein</fullName>
    </recommendedName>
</protein>
<dbReference type="OrthoDB" id="429143at2759"/>
<dbReference type="PANTHER" id="PTHR13847">
    <property type="entry name" value="SARCOSINE DEHYDROGENASE-RELATED"/>
    <property type="match status" value="1"/>
</dbReference>
<accession>A0A9P5H2P9</accession>
<dbReference type="Gene3D" id="3.30.9.10">
    <property type="entry name" value="D-Amino Acid Oxidase, subunit A, domain 2"/>
    <property type="match status" value="1"/>
</dbReference>
<dbReference type="PANTHER" id="PTHR13847:SF213">
    <property type="entry name" value="DEPENDENT OXIDOREDUCTASE, PUTATIVE-RELATED"/>
    <property type="match status" value="1"/>
</dbReference>
<evidence type="ECO:0000313" key="2">
    <source>
        <dbReference type="EMBL" id="KAF7544677.1"/>
    </source>
</evidence>
<sequence>MSNSPDGIYEKGIIDPGFPVKNSTQSFWLTEPATISKLQSPWPKNADIVIIGSGMTAASLAYTLFSKRPNLQIVIVEARDLCSGATGRNGGHIKAMSPGAWFDRKKQFGVQEALRIMEYEHGHLEEMASCIKENKIDCDLNVLEGLDVYYDDKVFQHACNAVEDMRKYAPSLADRYSVYTTSEDLKARNCPEECVGVIGMTAGSMWPYKMVTALLEKMVKENGLSIQANTVVTSVVDEDALSFATVKTDRGEINAKHVVHATNGWVGRLIPELRPYVSPVRANVQRKSPQPAKLRLKNSWWLRYGEKDYDYMMQRPDGAYIVGRANTGRKATADDGTMDLVPQAHLRGVTPQLYDFGTDKIETTHAWSGAVAFTLDGNPFVGRLPFPNRSHQWVCAAFQGIGMVRAFRSGQMLALLLLEQELPTLYPRSMLLTKSRVKEWQKVIPSKL</sequence>
<gene>
    <name evidence="2" type="ORF">G7Z17_g9763</name>
</gene>
<evidence type="ECO:0000259" key="1">
    <source>
        <dbReference type="Pfam" id="PF01266"/>
    </source>
</evidence>
<dbReference type="InterPro" id="IPR036188">
    <property type="entry name" value="FAD/NAD-bd_sf"/>
</dbReference>
<dbReference type="GO" id="GO:0005737">
    <property type="term" value="C:cytoplasm"/>
    <property type="evidence" value="ECO:0007669"/>
    <property type="project" value="TreeGrafter"/>
</dbReference>
<organism evidence="2 3">
    <name type="scientific">Cylindrodendrum hubeiense</name>
    <dbReference type="NCBI Taxonomy" id="595255"/>
    <lineage>
        <taxon>Eukaryota</taxon>
        <taxon>Fungi</taxon>
        <taxon>Dikarya</taxon>
        <taxon>Ascomycota</taxon>
        <taxon>Pezizomycotina</taxon>
        <taxon>Sordariomycetes</taxon>
        <taxon>Hypocreomycetidae</taxon>
        <taxon>Hypocreales</taxon>
        <taxon>Nectriaceae</taxon>
        <taxon>Cylindrodendrum</taxon>
    </lineage>
</organism>